<evidence type="ECO:0000256" key="1">
    <source>
        <dbReference type="SAM" id="MobiDB-lite"/>
    </source>
</evidence>
<dbReference type="AlphaFoldDB" id="A2Q309"/>
<evidence type="ECO:0000313" key="3">
    <source>
        <dbReference type="EMBL" id="ABN08870.1"/>
    </source>
</evidence>
<gene>
    <name evidence="2" type="ORF">MtrDRAFT_AC154113g10v2</name>
    <name evidence="3" type="ORF">MtrDRAFT_AC161399g38v2</name>
</gene>
<accession>A2Q309</accession>
<organism evidence="2">
    <name type="scientific">Medicago truncatula</name>
    <name type="common">Barrel medic</name>
    <name type="synonym">Medicago tribuloides</name>
    <dbReference type="NCBI Taxonomy" id="3880"/>
    <lineage>
        <taxon>Eukaryota</taxon>
        <taxon>Viridiplantae</taxon>
        <taxon>Streptophyta</taxon>
        <taxon>Embryophyta</taxon>
        <taxon>Tracheophyta</taxon>
        <taxon>Spermatophyta</taxon>
        <taxon>Magnoliopsida</taxon>
        <taxon>eudicotyledons</taxon>
        <taxon>Gunneridae</taxon>
        <taxon>Pentapetalae</taxon>
        <taxon>rosids</taxon>
        <taxon>fabids</taxon>
        <taxon>Fabales</taxon>
        <taxon>Fabaceae</taxon>
        <taxon>Papilionoideae</taxon>
        <taxon>50 kb inversion clade</taxon>
        <taxon>NPAAA clade</taxon>
        <taxon>Hologalegina</taxon>
        <taxon>IRL clade</taxon>
        <taxon>Trifolieae</taxon>
        <taxon>Medicago</taxon>
    </lineage>
</organism>
<feature type="region of interest" description="Disordered" evidence="1">
    <location>
        <begin position="1"/>
        <end position="34"/>
    </location>
</feature>
<sequence>MTAGSQQQQQNRSRTPAAAPPNITEPTHTHQRKNSYLLPILPRHDNGSQLRNYWGIKV</sequence>
<protein>
    <submittedName>
        <fullName evidence="2">Uncharacterized protein</fullName>
    </submittedName>
</protein>
<proteinExistence type="predicted"/>
<reference evidence="2" key="2">
    <citation type="submission" date="2007-03" db="EMBL/GenBank/DDBJ databases">
        <authorList>
            <consortium name="The International Medicago Genome Annotation Group"/>
        </authorList>
    </citation>
    <scope>NUCLEOTIDE SEQUENCE</scope>
</reference>
<dbReference type="EMBL" id="AC154113">
    <property type="protein sequence ID" value="ABN08009.1"/>
    <property type="molecule type" value="Genomic_DNA"/>
</dbReference>
<feature type="compositionally biased region" description="Polar residues" evidence="1">
    <location>
        <begin position="1"/>
        <end position="14"/>
    </location>
</feature>
<name>A2Q309_MEDTR</name>
<reference evidence="2" key="1">
    <citation type="submission" date="2004-12" db="EMBL/GenBank/DDBJ databases">
        <authorList>
            <person name="Town C.D."/>
        </authorList>
    </citation>
    <scope>NUCLEOTIDE SEQUENCE</scope>
</reference>
<dbReference type="EMBL" id="AC161399">
    <property type="protein sequence ID" value="ABN08870.1"/>
    <property type="molecule type" value="Genomic_DNA"/>
</dbReference>
<evidence type="ECO:0000313" key="2">
    <source>
        <dbReference type="EMBL" id="ABN08009.1"/>
    </source>
</evidence>